<feature type="active site" description="Proton acceptor" evidence="13">
    <location>
        <position position="67"/>
    </location>
</feature>
<keyword evidence="7 16" id="KW-0732">Signal</keyword>
<feature type="active site" evidence="13">
    <location>
        <position position="124"/>
    </location>
</feature>
<dbReference type="EC" id="3.4.16.4" evidence="4"/>
<dbReference type="InterPro" id="IPR015956">
    <property type="entry name" value="Peniciliin-bd_prot_C_sf"/>
</dbReference>
<evidence type="ECO:0000256" key="15">
    <source>
        <dbReference type="RuleBase" id="RU004016"/>
    </source>
</evidence>
<organism evidence="18 19">
    <name type="scientific">Zhenhengia yiwuensis</name>
    <dbReference type="NCBI Taxonomy" id="2763666"/>
    <lineage>
        <taxon>Bacteria</taxon>
        <taxon>Bacillati</taxon>
        <taxon>Bacillota</taxon>
        <taxon>Clostridia</taxon>
        <taxon>Lachnospirales</taxon>
        <taxon>Lachnospiraceae</taxon>
        <taxon>Zhenhengia</taxon>
    </lineage>
</organism>
<comment type="catalytic activity">
    <reaction evidence="12">
        <text>Preferential cleavage: (Ac)2-L-Lys-D-Ala-|-D-Ala. Also transpeptidation of peptidyl-alanyl moieties that are N-acyl substituents of D-alanine.</text>
        <dbReference type="EC" id="3.4.16.4"/>
    </reaction>
</comment>
<dbReference type="InterPro" id="IPR018044">
    <property type="entry name" value="Peptidase_S11"/>
</dbReference>
<comment type="similarity">
    <text evidence="3 15">Belongs to the peptidase S11 family.</text>
</comment>
<gene>
    <name evidence="18" type="ORF">H8718_12360</name>
</gene>
<evidence type="ECO:0000259" key="17">
    <source>
        <dbReference type="SMART" id="SM00936"/>
    </source>
</evidence>
<dbReference type="InterPro" id="IPR012338">
    <property type="entry name" value="Beta-lactam/transpept-like"/>
</dbReference>
<evidence type="ECO:0000256" key="3">
    <source>
        <dbReference type="ARBA" id="ARBA00007164"/>
    </source>
</evidence>
<comment type="pathway">
    <text evidence="2">Cell wall biogenesis; peptidoglycan biosynthesis.</text>
</comment>
<keyword evidence="5 18" id="KW-0121">Carboxypeptidase</keyword>
<feature type="binding site" evidence="14">
    <location>
        <position position="234"/>
    </location>
    <ligand>
        <name>substrate</name>
    </ligand>
</feature>
<dbReference type="AlphaFoldDB" id="A0A926EKT4"/>
<feature type="chain" id="PRO_5037181805" description="serine-type D-Ala-D-Ala carboxypeptidase" evidence="16">
    <location>
        <begin position="24"/>
        <end position="395"/>
    </location>
</feature>
<evidence type="ECO:0000313" key="18">
    <source>
        <dbReference type="EMBL" id="MBC8580320.1"/>
    </source>
</evidence>
<dbReference type="GO" id="GO:0071555">
    <property type="term" value="P:cell wall organization"/>
    <property type="evidence" value="ECO:0007669"/>
    <property type="project" value="UniProtKB-KW"/>
</dbReference>
<dbReference type="GO" id="GO:0009252">
    <property type="term" value="P:peptidoglycan biosynthetic process"/>
    <property type="evidence" value="ECO:0007669"/>
    <property type="project" value="UniProtKB-KW"/>
</dbReference>
<dbReference type="Proteomes" id="UP000655830">
    <property type="component" value="Unassembled WGS sequence"/>
</dbReference>
<dbReference type="GO" id="GO:0008360">
    <property type="term" value="P:regulation of cell shape"/>
    <property type="evidence" value="ECO:0007669"/>
    <property type="project" value="UniProtKB-KW"/>
</dbReference>
<dbReference type="Pfam" id="PF00768">
    <property type="entry name" value="Peptidase_S11"/>
    <property type="match status" value="1"/>
</dbReference>
<dbReference type="GO" id="GO:0006508">
    <property type="term" value="P:proteolysis"/>
    <property type="evidence" value="ECO:0007669"/>
    <property type="project" value="UniProtKB-KW"/>
</dbReference>
<accession>A0A926EKT4</accession>
<dbReference type="InterPro" id="IPR037167">
    <property type="entry name" value="Peptidase_S11_C_sf"/>
</dbReference>
<feature type="active site" description="Acyl-ester intermediate" evidence="13">
    <location>
        <position position="64"/>
    </location>
</feature>
<dbReference type="EMBL" id="JACRSY010000019">
    <property type="protein sequence ID" value="MBC8580320.1"/>
    <property type="molecule type" value="Genomic_DNA"/>
</dbReference>
<dbReference type="PANTHER" id="PTHR21581:SF6">
    <property type="entry name" value="TRAFFICKING PROTEIN PARTICLE COMPLEX SUBUNIT 12"/>
    <property type="match status" value="1"/>
</dbReference>
<keyword evidence="8" id="KW-0378">Hydrolase</keyword>
<keyword evidence="9" id="KW-0133">Cell shape</keyword>
<dbReference type="SUPFAM" id="SSF69189">
    <property type="entry name" value="Penicillin-binding protein associated domain"/>
    <property type="match status" value="1"/>
</dbReference>
<protein>
    <recommendedName>
        <fullName evidence="4">serine-type D-Ala-D-Ala carboxypeptidase</fullName>
        <ecNumber evidence="4">3.4.16.4</ecNumber>
    </recommendedName>
</protein>
<keyword evidence="10" id="KW-0573">Peptidoglycan synthesis</keyword>
<dbReference type="GO" id="GO:0009002">
    <property type="term" value="F:serine-type D-Ala-D-Ala carboxypeptidase activity"/>
    <property type="evidence" value="ECO:0007669"/>
    <property type="project" value="UniProtKB-EC"/>
</dbReference>
<feature type="domain" description="Peptidase S11 D-Ala-D-Ala carboxypeptidase A C-terminal" evidence="17">
    <location>
        <begin position="281"/>
        <end position="375"/>
    </location>
</feature>
<dbReference type="PRINTS" id="PR00725">
    <property type="entry name" value="DADACBPTASE1"/>
</dbReference>
<evidence type="ECO:0000313" key="19">
    <source>
        <dbReference type="Proteomes" id="UP000655830"/>
    </source>
</evidence>
<dbReference type="SUPFAM" id="SSF56601">
    <property type="entry name" value="beta-lactamase/transpeptidase-like"/>
    <property type="match status" value="1"/>
</dbReference>
<name>A0A926EKT4_9FIRM</name>
<dbReference type="Gene3D" id="3.40.710.10">
    <property type="entry name" value="DD-peptidase/beta-lactamase superfamily"/>
    <property type="match status" value="1"/>
</dbReference>
<dbReference type="InterPro" id="IPR012907">
    <property type="entry name" value="Peptidase_S11_C"/>
</dbReference>
<evidence type="ECO:0000256" key="4">
    <source>
        <dbReference type="ARBA" id="ARBA00012448"/>
    </source>
</evidence>
<evidence type="ECO:0000256" key="6">
    <source>
        <dbReference type="ARBA" id="ARBA00022670"/>
    </source>
</evidence>
<dbReference type="InterPro" id="IPR001967">
    <property type="entry name" value="Peptidase_S11_N"/>
</dbReference>
<reference evidence="18" key="1">
    <citation type="submission" date="2020-08" db="EMBL/GenBank/DDBJ databases">
        <title>Genome public.</title>
        <authorList>
            <person name="Liu C."/>
            <person name="Sun Q."/>
        </authorList>
    </citation>
    <scope>NUCLEOTIDE SEQUENCE</scope>
    <source>
        <strain evidence="18">NSJ-12</strain>
    </source>
</reference>
<proteinExistence type="inferred from homology"/>
<sequence>MRKKMIAVMLLMIVLITNVTVFAAEAMASGTGMAETARSYVLMEASSGKILLEKNMDEEIPPASITKVMTLLLIHEAIDAGKINWDDKVTVSSYAASMGGSQIFMEEGEEQTVRDLVKAIAIASANDAAVAMAEYIGGSESQFVDMMNKRASELGMEHTTFKNACGLHIDGHLSSAHDVALMSRALITKFPDISKTLTTWMDTITHRTRKGETEFGLTNTNKMIKWYNGITGLKTGYTPQAKHCVSATATRDNMNLIAVVMGSQDGKIRFREAAQLLDYGFANYMVKKGPEVGEILGNMKIKKGDKELVELTIEESMAFVVPKSKDEQQLTYEIKYDEGVKAPVYKNQKLGTITYYMNGEPVGEANLVAAYDVGKAKFKNMIPYMFSRYFDLGKE</sequence>
<evidence type="ECO:0000256" key="16">
    <source>
        <dbReference type="SAM" id="SignalP"/>
    </source>
</evidence>
<evidence type="ECO:0000256" key="10">
    <source>
        <dbReference type="ARBA" id="ARBA00022984"/>
    </source>
</evidence>
<evidence type="ECO:0000256" key="14">
    <source>
        <dbReference type="PIRSR" id="PIRSR618044-2"/>
    </source>
</evidence>
<evidence type="ECO:0000256" key="13">
    <source>
        <dbReference type="PIRSR" id="PIRSR618044-1"/>
    </source>
</evidence>
<keyword evidence="19" id="KW-1185">Reference proteome</keyword>
<feature type="signal peptide" evidence="16">
    <location>
        <begin position="1"/>
        <end position="23"/>
    </location>
</feature>
<comment type="caution">
    <text evidence="18">The sequence shown here is derived from an EMBL/GenBank/DDBJ whole genome shotgun (WGS) entry which is preliminary data.</text>
</comment>
<evidence type="ECO:0000256" key="12">
    <source>
        <dbReference type="ARBA" id="ARBA00034000"/>
    </source>
</evidence>
<keyword evidence="6" id="KW-0645">Protease</keyword>
<dbReference type="PANTHER" id="PTHR21581">
    <property type="entry name" value="D-ALANYL-D-ALANINE CARBOXYPEPTIDASE"/>
    <property type="match status" value="1"/>
</dbReference>
<evidence type="ECO:0000256" key="7">
    <source>
        <dbReference type="ARBA" id="ARBA00022729"/>
    </source>
</evidence>
<evidence type="ECO:0000256" key="5">
    <source>
        <dbReference type="ARBA" id="ARBA00022645"/>
    </source>
</evidence>
<keyword evidence="11" id="KW-0961">Cell wall biogenesis/degradation</keyword>
<evidence type="ECO:0000256" key="2">
    <source>
        <dbReference type="ARBA" id="ARBA00004752"/>
    </source>
</evidence>
<evidence type="ECO:0000256" key="9">
    <source>
        <dbReference type="ARBA" id="ARBA00022960"/>
    </source>
</evidence>
<dbReference type="Gene3D" id="2.60.410.10">
    <property type="entry name" value="D-Ala-D-Ala carboxypeptidase, C-terminal domain"/>
    <property type="match status" value="1"/>
</dbReference>
<comment type="function">
    <text evidence="1">Removes C-terminal D-alanyl residues from sugar-peptide cell wall precursors.</text>
</comment>
<evidence type="ECO:0000256" key="11">
    <source>
        <dbReference type="ARBA" id="ARBA00023316"/>
    </source>
</evidence>
<dbReference type="SMART" id="SM00936">
    <property type="entry name" value="PBP5_C"/>
    <property type="match status" value="1"/>
</dbReference>
<dbReference type="Pfam" id="PF07943">
    <property type="entry name" value="PBP5_C"/>
    <property type="match status" value="1"/>
</dbReference>
<evidence type="ECO:0000256" key="1">
    <source>
        <dbReference type="ARBA" id="ARBA00003217"/>
    </source>
</evidence>
<evidence type="ECO:0000256" key="8">
    <source>
        <dbReference type="ARBA" id="ARBA00022801"/>
    </source>
</evidence>